<name>A0A8J3HYW5_9CHLR</name>
<dbReference type="RefSeq" id="WP_220192662.1">
    <property type="nucleotide sequence ID" value="NZ_BNJF01000001.1"/>
</dbReference>
<dbReference type="Proteomes" id="UP000612362">
    <property type="component" value="Unassembled WGS sequence"/>
</dbReference>
<feature type="signal peptide" evidence="2">
    <location>
        <begin position="1"/>
        <end position="28"/>
    </location>
</feature>
<protein>
    <submittedName>
        <fullName evidence="3">Uncharacterized protein</fullName>
    </submittedName>
</protein>
<keyword evidence="1" id="KW-0812">Transmembrane</keyword>
<accession>A0A8J3HYW5</accession>
<keyword evidence="1" id="KW-0472">Membrane</keyword>
<evidence type="ECO:0000313" key="4">
    <source>
        <dbReference type="Proteomes" id="UP000612362"/>
    </source>
</evidence>
<proteinExistence type="predicted"/>
<reference evidence="3" key="1">
    <citation type="submission" date="2020-10" db="EMBL/GenBank/DDBJ databases">
        <title>Taxonomic study of unclassified bacteria belonging to the class Ktedonobacteria.</title>
        <authorList>
            <person name="Yabe S."/>
            <person name="Wang C.M."/>
            <person name="Zheng Y."/>
            <person name="Sakai Y."/>
            <person name="Cavaletti L."/>
            <person name="Monciardini P."/>
            <person name="Donadio S."/>
        </authorList>
    </citation>
    <scope>NUCLEOTIDE SEQUENCE</scope>
    <source>
        <strain evidence="3">SOSP1-1</strain>
    </source>
</reference>
<comment type="caution">
    <text evidence="3">The sequence shown here is derived from an EMBL/GenBank/DDBJ whole genome shotgun (WGS) entry which is preliminary data.</text>
</comment>
<feature type="transmembrane region" description="Helical" evidence="1">
    <location>
        <begin position="192"/>
        <end position="211"/>
    </location>
</feature>
<keyword evidence="2" id="KW-0732">Signal</keyword>
<organism evidence="3 4">
    <name type="scientific">Ktedonospora formicarum</name>
    <dbReference type="NCBI Taxonomy" id="2778364"/>
    <lineage>
        <taxon>Bacteria</taxon>
        <taxon>Bacillati</taxon>
        <taxon>Chloroflexota</taxon>
        <taxon>Ktedonobacteria</taxon>
        <taxon>Ktedonobacterales</taxon>
        <taxon>Ktedonobacteraceae</taxon>
        <taxon>Ktedonospora</taxon>
    </lineage>
</organism>
<sequence>MKKKLCFGLLGCLLALSALLLTTPSAFAHEKRNVGKYTFVVGFLEEPAYANAKNGLDLTICDGNICNYTMKDGVKVVANPVENAEQSLKAEVSQGGAQPMALTLGARFGNPGKYAAYFLPTAEGAYTFHIYGTLNGQKIDEKFTSGPNTFGETQKLATYPSSSTNTASTDDNAALTQQLKDAQASAQTATTLGIAGIVVGLAGIVLAAVAFTRKPRVTSADAQKESIESLRG</sequence>
<evidence type="ECO:0000256" key="2">
    <source>
        <dbReference type="SAM" id="SignalP"/>
    </source>
</evidence>
<evidence type="ECO:0000256" key="1">
    <source>
        <dbReference type="SAM" id="Phobius"/>
    </source>
</evidence>
<gene>
    <name evidence="3" type="ORF">KSX_13400</name>
</gene>
<dbReference type="AlphaFoldDB" id="A0A8J3HYW5"/>
<evidence type="ECO:0000313" key="3">
    <source>
        <dbReference type="EMBL" id="GHO43177.1"/>
    </source>
</evidence>
<keyword evidence="4" id="KW-1185">Reference proteome</keyword>
<keyword evidence="1" id="KW-1133">Transmembrane helix</keyword>
<dbReference type="EMBL" id="BNJF01000001">
    <property type="protein sequence ID" value="GHO43177.1"/>
    <property type="molecule type" value="Genomic_DNA"/>
</dbReference>
<feature type="chain" id="PRO_5035223118" evidence="2">
    <location>
        <begin position="29"/>
        <end position="232"/>
    </location>
</feature>